<keyword evidence="2" id="KW-0812">Transmembrane</keyword>
<organism evidence="3 4">
    <name type="scientific">Sphingobacterium haloxyli</name>
    <dbReference type="NCBI Taxonomy" id="2100533"/>
    <lineage>
        <taxon>Bacteria</taxon>
        <taxon>Pseudomonadati</taxon>
        <taxon>Bacteroidota</taxon>
        <taxon>Sphingobacteriia</taxon>
        <taxon>Sphingobacteriales</taxon>
        <taxon>Sphingobacteriaceae</taxon>
        <taxon>Sphingobacterium</taxon>
    </lineage>
</organism>
<proteinExistence type="predicted"/>
<gene>
    <name evidence="3" type="ORF">C5745_19130</name>
</gene>
<dbReference type="EMBL" id="PVBQ01000025">
    <property type="protein sequence ID" value="PRD44596.1"/>
    <property type="molecule type" value="Genomic_DNA"/>
</dbReference>
<accession>A0A2S9IVN8</accession>
<dbReference type="RefSeq" id="WP_105718623.1">
    <property type="nucleotide sequence ID" value="NZ_PVBQ01000025.1"/>
</dbReference>
<feature type="region of interest" description="Disordered" evidence="1">
    <location>
        <begin position="337"/>
        <end position="368"/>
    </location>
</feature>
<feature type="region of interest" description="Disordered" evidence="1">
    <location>
        <begin position="75"/>
        <end position="99"/>
    </location>
</feature>
<dbReference type="OrthoDB" id="1419682at2"/>
<comment type="caution">
    <text evidence="3">The sequence shown here is derived from an EMBL/GenBank/DDBJ whole genome shotgun (WGS) entry which is preliminary data.</text>
</comment>
<dbReference type="Proteomes" id="UP000239711">
    <property type="component" value="Unassembled WGS sequence"/>
</dbReference>
<name>A0A2S9IVN8_9SPHI</name>
<feature type="compositionally biased region" description="Polar residues" evidence="1">
    <location>
        <begin position="342"/>
        <end position="361"/>
    </location>
</feature>
<reference evidence="3 4" key="1">
    <citation type="submission" date="2018-02" db="EMBL/GenBank/DDBJ databases">
        <title>The draft genome of Sphingobacterium sp. 5JN-11.</title>
        <authorList>
            <person name="Liu L."/>
            <person name="Li L."/>
            <person name="Liang L."/>
            <person name="Zhang X."/>
            <person name="Wang T."/>
        </authorList>
    </citation>
    <scope>NUCLEOTIDE SEQUENCE [LARGE SCALE GENOMIC DNA]</scope>
    <source>
        <strain evidence="3 4">5JN-11</strain>
    </source>
</reference>
<feature type="compositionally biased region" description="Basic and acidic residues" evidence="1">
    <location>
        <begin position="89"/>
        <end position="99"/>
    </location>
</feature>
<keyword evidence="4" id="KW-1185">Reference proteome</keyword>
<protein>
    <submittedName>
        <fullName evidence="3">Uncharacterized protein</fullName>
    </submittedName>
</protein>
<evidence type="ECO:0000256" key="1">
    <source>
        <dbReference type="SAM" id="MobiDB-lite"/>
    </source>
</evidence>
<evidence type="ECO:0000313" key="3">
    <source>
        <dbReference type="EMBL" id="PRD44596.1"/>
    </source>
</evidence>
<feature type="transmembrane region" description="Helical" evidence="2">
    <location>
        <begin position="44"/>
        <end position="63"/>
    </location>
</feature>
<evidence type="ECO:0000256" key="2">
    <source>
        <dbReference type="SAM" id="Phobius"/>
    </source>
</evidence>
<evidence type="ECO:0000313" key="4">
    <source>
        <dbReference type="Proteomes" id="UP000239711"/>
    </source>
</evidence>
<dbReference type="AlphaFoldDB" id="A0A2S9IVN8"/>
<keyword evidence="2" id="KW-0472">Membrane</keyword>
<keyword evidence="2" id="KW-1133">Transmembrane helix</keyword>
<sequence>MKDSKELIDLIREGLKNAEELPYKEGAWEAYKAKHEPAGKVRRFGPLWAAAAVAAIAGFILLFKDWQNSNEPHRVVTSDRESVAPFPVPREEPADKQVEEGRDRLALVTPKNDRVKEKDLVTLDRKAIQMSDMTRLVDLSMLKTEPKVPDLIVFSDDNKSFAATPSDNDLIKGQQIDPHFAYKNEMARQLSPKKLRLTDRFELGAFVSPSTTDRSFDLGGGLVLAYQFNDKLAIRTGASFNQYEVGMLQSHVKEVGEEIKRAEAPIKDADQVISKQASMLRTDNFFVPNLNAVTGKVQTLDIPLEIRYNLTRQLYATGGVSYAAVLSQERYDHYEQSAGIPTYSSASDSDSPTENLVSTVETTRKSDDQNINTNGFGGFVNFSVGRRTNIGKTMKISIEPFVKFPVGQFRRADMNYTNGGIRIMTSF</sequence>